<evidence type="ECO:0000256" key="1">
    <source>
        <dbReference type="ARBA" id="ARBA00009913"/>
    </source>
</evidence>
<dbReference type="EMBL" id="QJPH01000477">
    <property type="protein sequence ID" value="PZN72668.1"/>
    <property type="molecule type" value="Genomic_DNA"/>
</dbReference>
<dbReference type="SUPFAM" id="SSF46689">
    <property type="entry name" value="Homeodomain-like"/>
    <property type="match status" value="1"/>
</dbReference>
<dbReference type="AlphaFoldDB" id="A0A2W4QXL6"/>
<dbReference type="PROSITE" id="PS51736">
    <property type="entry name" value="RECOMBINASES_3"/>
    <property type="match status" value="1"/>
</dbReference>
<name>A0A2W4QXL6_9GAMM</name>
<dbReference type="Proteomes" id="UP000249396">
    <property type="component" value="Unassembled WGS sequence"/>
</dbReference>
<reference evidence="3 4" key="1">
    <citation type="journal article" date="2018" name="Aquat. Microb. Ecol.">
        <title>Gammaproteobacterial methanotrophs dominate.</title>
        <authorList>
            <person name="Rissanen A.J."/>
            <person name="Saarenheimo J."/>
            <person name="Tiirola M."/>
            <person name="Peura S."/>
            <person name="Aalto S.L."/>
            <person name="Karvinen A."/>
            <person name="Nykanen H."/>
        </authorList>
    </citation>
    <scope>NUCLEOTIDE SEQUENCE [LARGE SCALE GENOMIC DNA]</scope>
    <source>
        <strain evidence="3">AMbin10</strain>
    </source>
</reference>
<gene>
    <name evidence="3" type="ORF">DM484_24160</name>
</gene>
<dbReference type="SUPFAM" id="SSF53041">
    <property type="entry name" value="Resolvase-like"/>
    <property type="match status" value="1"/>
</dbReference>
<sequence length="92" mass="10316">MVGHHVFHLFAALAEFERNVTRERTLAGLRSARARGRKGGRPKKLPRKEDIDMLRALVKEGITPIKDIALRFGVSRATVYRLAPTANPDKPT</sequence>
<dbReference type="CDD" id="cd00569">
    <property type="entry name" value="HTH_Hin_like"/>
    <property type="match status" value="1"/>
</dbReference>
<dbReference type="InterPro" id="IPR036162">
    <property type="entry name" value="Resolvase-like_N_sf"/>
</dbReference>
<feature type="domain" description="Resolvase/invertase-type recombinase catalytic" evidence="2">
    <location>
        <begin position="1"/>
        <end position="36"/>
    </location>
</feature>
<evidence type="ECO:0000259" key="2">
    <source>
        <dbReference type="PROSITE" id="PS51736"/>
    </source>
</evidence>
<dbReference type="Pfam" id="PF00239">
    <property type="entry name" value="Resolvase"/>
    <property type="match status" value="1"/>
</dbReference>
<dbReference type="InterPro" id="IPR006119">
    <property type="entry name" value="Resolv_N"/>
</dbReference>
<proteinExistence type="inferred from homology"/>
<evidence type="ECO:0000313" key="3">
    <source>
        <dbReference type="EMBL" id="PZN72668.1"/>
    </source>
</evidence>
<dbReference type="InterPro" id="IPR006120">
    <property type="entry name" value="Resolvase_HTH_dom"/>
</dbReference>
<organism evidence="3 4">
    <name type="scientific">Candidatus Methylumidiphilus alinenensis</name>
    <dbReference type="NCBI Taxonomy" id="2202197"/>
    <lineage>
        <taxon>Bacteria</taxon>
        <taxon>Pseudomonadati</taxon>
        <taxon>Pseudomonadota</taxon>
        <taxon>Gammaproteobacteria</taxon>
        <taxon>Methylococcales</taxon>
        <taxon>Candidatus Methylumidiphilus</taxon>
    </lineage>
</organism>
<dbReference type="GO" id="GO:0000150">
    <property type="term" value="F:DNA strand exchange activity"/>
    <property type="evidence" value="ECO:0007669"/>
    <property type="project" value="InterPro"/>
</dbReference>
<protein>
    <recommendedName>
        <fullName evidence="2">Resolvase/invertase-type recombinase catalytic domain-containing protein</fullName>
    </recommendedName>
</protein>
<dbReference type="Gene3D" id="1.10.10.60">
    <property type="entry name" value="Homeodomain-like"/>
    <property type="match status" value="1"/>
</dbReference>
<dbReference type="Pfam" id="PF02796">
    <property type="entry name" value="HTH_7"/>
    <property type="match status" value="1"/>
</dbReference>
<comment type="similarity">
    <text evidence="1">Belongs to the site-specific recombinase resolvase family.</text>
</comment>
<accession>A0A2W4QXL6</accession>
<evidence type="ECO:0000313" key="4">
    <source>
        <dbReference type="Proteomes" id="UP000249396"/>
    </source>
</evidence>
<dbReference type="GO" id="GO:0003677">
    <property type="term" value="F:DNA binding"/>
    <property type="evidence" value="ECO:0007669"/>
    <property type="project" value="InterPro"/>
</dbReference>
<comment type="caution">
    <text evidence="3">The sequence shown here is derived from an EMBL/GenBank/DDBJ whole genome shotgun (WGS) entry which is preliminary data.</text>
</comment>
<dbReference type="InterPro" id="IPR009057">
    <property type="entry name" value="Homeodomain-like_sf"/>
</dbReference>